<dbReference type="InterPro" id="IPR026869">
    <property type="entry name" value="EgtC-like"/>
</dbReference>
<dbReference type="InterPro" id="IPR017932">
    <property type="entry name" value="GATase_2_dom"/>
</dbReference>
<evidence type="ECO:0000259" key="2">
    <source>
        <dbReference type="PROSITE" id="PS51278"/>
    </source>
</evidence>
<accession>A0A8J3N7Y5</accession>
<dbReference type="PANTHER" id="PTHR43187:SF1">
    <property type="entry name" value="GLUTAMINE AMIDOTRANSFERASE DUG3-RELATED"/>
    <property type="match status" value="1"/>
</dbReference>
<name>A0A8J3N7Y5_9ACTN</name>
<evidence type="ECO:0000256" key="1">
    <source>
        <dbReference type="ARBA" id="ARBA00022962"/>
    </source>
</evidence>
<evidence type="ECO:0000313" key="3">
    <source>
        <dbReference type="EMBL" id="GID09754.1"/>
    </source>
</evidence>
<dbReference type="Proteomes" id="UP000612808">
    <property type="component" value="Unassembled WGS sequence"/>
</dbReference>
<dbReference type="SUPFAM" id="SSF56235">
    <property type="entry name" value="N-terminal nucleophile aminohydrolases (Ntn hydrolases)"/>
    <property type="match status" value="1"/>
</dbReference>
<protein>
    <submittedName>
        <fullName evidence="3">Class II glutamine amidotransferase</fullName>
    </submittedName>
</protein>
<evidence type="ECO:0000313" key="4">
    <source>
        <dbReference type="Proteomes" id="UP000612808"/>
    </source>
</evidence>
<dbReference type="AlphaFoldDB" id="A0A8J3N7Y5"/>
<gene>
    <name evidence="3" type="ORF">Aru02nite_06430</name>
</gene>
<dbReference type="PROSITE" id="PS51278">
    <property type="entry name" value="GATASE_TYPE_2"/>
    <property type="match status" value="1"/>
</dbReference>
<dbReference type="PANTHER" id="PTHR43187">
    <property type="entry name" value="GLUTAMINE AMIDOTRANSFERASE DUG3-RELATED"/>
    <property type="match status" value="1"/>
</dbReference>
<keyword evidence="4" id="KW-1185">Reference proteome</keyword>
<keyword evidence="1 3" id="KW-0315">Glutamine amidotransferase</keyword>
<reference evidence="3" key="1">
    <citation type="submission" date="2021-01" db="EMBL/GenBank/DDBJ databases">
        <title>Whole genome shotgun sequence of Actinocatenispora rupis NBRC 107355.</title>
        <authorList>
            <person name="Komaki H."/>
            <person name="Tamura T."/>
        </authorList>
    </citation>
    <scope>NUCLEOTIDE SEQUENCE</scope>
    <source>
        <strain evidence="3">NBRC 107355</strain>
    </source>
</reference>
<dbReference type="CDD" id="cd01908">
    <property type="entry name" value="YafJ"/>
    <property type="match status" value="1"/>
</dbReference>
<organism evidence="3 4">
    <name type="scientific">Actinocatenispora rupis</name>
    <dbReference type="NCBI Taxonomy" id="519421"/>
    <lineage>
        <taxon>Bacteria</taxon>
        <taxon>Bacillati</taxon>
        <taxon>Actinomycetota</taxon>
        <taxon>Actinomycetes</taxon>
        <taxon>Micromonosporales</taxon>
        <taxon>Micromonosporaceae</taxon>
        <taxon>Actinocatenispora</taxon>
    </lineage>
</organism>
<proteinExistence type="predicted"/>
<dbReference type="EMBL" id="BOMB01000003">
    <property type="protein sequence ID" value="GID09754.1"/>
    <property type="molecule type" value="Genomic_DNA"/>
</dbReference>
<feature type="domain" description="Glutamine amidotransferase type-2" evidence="2">
    <location>
        <begin position="1"/>
        <end position="237"/>
    </location>
</feature>
<dbReference type="Gene3D" id="3.60.20.10">
    <property type="entry name" value="Glutamine Phosphoribosylpyrophosphate, subunit 1, domain 1"/>
    <property type="match status" value="1"/>
</dbReference>
<dbReference type="InterPro" id="IPR052373">
    <property type="entry name" value="Gamma-glu_amide_hydrolase"/>
</dbReference>
<dbReference type="Pfam" id="PF13230">
    <property type="entry name" value="GATase_4"/>
    <property type="match status" value="1"/>
</dbReference>
<sequence length="271" mass="30495">MYAGSPIRPEEVLYKTDHSLIDQSMHARMGATTLNGDGFGFGWYDGSRPPGLFRGTGPAWSNRNLREISEHLETGLFFAHIRASTGSAVQETNCHPFRYRNWLWMHNGLIKDFPRIKRELALAVEPELFPHMEGTTDSEMMFYLALSLGLRSDPPKAVARMVGHVERVAAEHGIADPVQMTVATSDGARVWAFRYSTQRKSRSLFYSREIDALRALYPENPTFQRLSEETRIIVSEPLGDLPGAWQEAPESAYGIVQPGEDRIAAFEPEPV</sequence>
<dbReference type="InterPro" id="IPR029055">
    <property type="entry name" value="Ntn_hydrolases_N"/>
</dbReference>
<comment type="caution">
    <text evidence="3">The sequence shown here is derived from an EMBL/GenBank/DDBJ whole genome shotgun (WGS) entry which is preliminary data.</text>
</comment>